<comment type="caution">
    <text evidence="1">The sequence shown here is derived from an EMBL/GenBank/DDBJ whole genome shotgun (WGS) entry which is preliminary data.</text>
</comment>
<evidence type="ECO:0000313" key="2">
    <source>
        <dbReference type="EMBL" id="CAF4958165.1"/>
    </source>
</evidence>
<accession>A0A8S2ZGC2</accession>
<proteinExistence type="predicted"/>
<evidence type="ECO:0000313" key="1">
    <source>
        <dbReference type="EMBL" id="CAF4628937.1"/>
    </source>
</evidence>
<organism evidence="1 3">
    <name type="scientific">Rotaria magnacalcarata</name>
    <dbReference type="NCBI Taxonomy" id="392030"/>
    <lineage>
        <taxon>Eukaryota</taxon>
        <taxon>Metazoa</taxon>
        <taxon>Spiralia</taxon>
        <taxon>Gnathifera</taxon>
        <taxon>Rotifera</taxon>
        <taxon>Eurotatoria</taxon>
        <taxon>Bdelloidea</taxon>
        <taxon>Philodinida</taxon>
        <taxon>Philodinidae</taxon>
        <taxon>Rotaria</taxon>
    </lineage>
</organism>
<feature type="non-terminal residue" evidence="1">
    <location>
        <position position="59"/>
    </location>
</feature>
<reference evidence="1" key="1">
    <citation type="submission" date="2021-02" db="EMBL/GenBank/DDBJ databases">
        <authorList>
            <person name="Nowell W R."/>
        </authorList>
    </citation>
    <scope>NUCLEOTIDE SEQUENCE</scope>
</reference>
<dbReference type="EMBL" id="CAJOBJ010110429">
    <property type="protein sequence ID" value="CAF4628937.1"/>
    <property type="molecule type" value="Genomic_DNA"/>
</dbReference>
<protein>
    <submittedName>
        <fullName evidence="1">Uncharacterized protein</fullName>
    </submittedName>
</protein>
<gene>
    <name evidence="1" type="ORF">GIL414_LOCUS40121</name>
    <name evidence="2" type="ORF">GIL414_LOCUS54693</name>
</gene>
<dbReference type="Proteomes" id="UP000681720">
    <property type="component" value="Unassembled WGS sequence"/>
</dbReference>
<dbReference type="EMBL" id="CAJOBJ010192316">
    <property type="protein sequence ID" value="CAF4958165.1"/>
    <property type="molecule type" value="Genomic_DNA"/>
</dbReference>
<evidence type="ECO:0000313" key="3">
    <source>
        <dbReference type="Proteomes" id="UP000681720"/>
    </source>
</evidence>
<name>A0A8S2ZGC2_9BILA</name>
<dbReference type="AlphaFoldDB" id="A0A8S2ZGC2"/>
<sequence length="59" mass="6605">MNPNIYLVHLIGENAEKISNMSCRIKPHSNIVATFGRVEHNDTGVLLAQEYLADETLSH</sequence>